<dbReference type="PaxDb" id="55529-EKX50428"/>
<name>L1JQR4_GUITC</name>
<dbReference type="HOGENOM" id="CLU_1264488_0_0_1"/>
<dbReference type="GeneID" id="17307358"/>
<evidence type="ECO:0000313" key="2">
    <source>
        <dbReference type="EnsemblProtists" id="EKX50428"/>
    </source>
</evidence>
<reference evidence="3" key="2">
    <citation type="submission" date="2012-11" db="EMBL/GenBank/DDBJ databases">
        <authorList>
            <person name="Kuo A."/>
            <person name="Curtis B.A."/>
            <person name="Tanifuji G."/>
            <person name="Burki F."/>
            <person name="Gruber A."/>
            <person name="Irimia M."/>
            <person name="Maruyama S."/>
            <person name="Arias M.C."/>
            <person name="Ball S.G."/>
            <person name="Gile G.H."/>
            <person name="Hirakawa Y."/>
            <person name="Hopkins J.F."/>
            <person name="Rensing S.A."/>
            <person name="Schmutz J."/>
            <person name="Symeonidi A."/>
            <person name="Elias M."/>
            <person name="Eveleigh R.J."/>
            <person name="Herman E.K."/>
            <person name="Klute M.J."/>
            <person name="Nakayama T."/>
            <person name="Obornik M."/>
            <person name="Reyes-Prieto A."/>
            <person name="Armbrust E.V."/>
            <person name="Aves S.J."/>
            <person name="Beiko R.G."/>
            <person name="Coutinho P."/>
            <person name="Dacks J.B."/>
            <person name="Durnford D.G."/>
            <person name="Fast N.M."/>
            <person name="Green B.R."/>
            <person name="Grisdale C."/>
            <person name="Hempe F."/>
            <person name="Henrissat B."/>
            <person name="Hoppner M.P."/>
            <person name="Ishida K.-I."/>
            <person name="Kim E."/>
            <person name="Koreny L."/>
            <person name="Kroth P.G."/>
            <person name="Liu Y."/>
            <person name="Malik S.-B."/>
            <person name="Maier U.G."/>
            <person name="McRose D."/>
            <person name="Mock T."/>
            <person name="Neilson J.A."/>
            <person name="Onodera N.T."/>
            <person name="Poole A.M."/>
            <person name="Pritham E.J."/>
            <person name="Richards T.A."/>
            <person name="Rocap G."/>
            <person name="Roy S.W."/>
            <person name="Sarai C."/>
            <person name="Schaack S."/>
            <person name="Shirato S."/>
            <person name="Slamovits C.H."/>
            <person name="Spencer D.F."/>
            <person name="Suzuki S."/>
            <person name="Worden A.Z."/>
            <person name="Zauner S."/>
            <person name="Barry K."/>
            <person name="Bell C."/>
            <person name="Bharti A.K."/>
            <person name="Crow J.A."/>
            <person name="Grimwood J."/>
            <person name="Kramer R."/>
            <person name="Lindquist E."/>
            <person name="Lucas S."/>
            <person name="Salamov A."/>
            <person name="McFadden G.I."/>
            <person name="Lane C.E."/>
            <person name="Keeling P.J."/>
            <person name="Gray M.W."/>
            <person name="Grigoriev I.V."/>
            <person name="Archibald J.M."/>
        </authorList>
    </citation>
    <scope>NUCLEOTIDE SEQUENCE</scope>
    <source>
        <strain evidence="3">CCMP2712</strain>
    </source>
</reference>
<evidence type="ECO:0000313" key="1">
    <source>
        <dbReference type="EMBL" id="EKX50428.1"/>
    </source>
</evidence>
<keyword evidence="3" id="KW-1185">Reference proteome</keyword>
<dbReference type="OrthoDB" id="6046730at2759"/>
<dbReference type="KEGG" id="gtt:GUITHDRAFT_151150"/>
<dbReference type="eggNOG" id="ENOG502SD7T">
    <property type="taxonomic scope" value="Eukaryota"/>
</dbReference>
<dbReference type="EnsemblProtists" id="EKX50428">
    <property type="protein sequence ID" value="EKX50428"/>
    <property type="gene ID" value="GUITHDRAFT_151150"/>
</dbReference>
<protein>
    <submittedName>
        <fullName evidence="1 2">Uncharacterized protein</fullName>
    </submittedName>
</protein>
<reference evidence="2" key="3">
    <citation type="submission" date="2016-03" db="UniProtKB">
        <authorList>
            <consortium name="EnsemblProtists"/>
        </authorList>
    </citation>
    <scope>IDENTIFICATION</scope>
</reference>
<accession>L1JQR4</accession>
<dbReference type="EMBL" id="JH992978">
    <property type="protein sequence ID" value="EKX50428.1"/>
    <property type="molecule type" value="Genomic_DNA"/>
</dbReference>
<evidence type="ECO:0000313" key="3">
    <source>
        <dbReference type="Proteomes" id="UP000011087"/>
    </source>
</evidence>
<reference evidence="1 3" key="1">
    <citation type="journal article" date="2012" name="Nature">
        <title>Algal genomes reveal evolutionary mosaicism and the fate of nucleomorphs.</title>
        <authorList>
            <consortium name="DOE Joint Genome Institute"/>
            <person name="Curtis B.A."/>
            <person name="Tanifuji G."/>
            <person name="Burki F."/>
            <person name="Gruber A."/>
            <person name="Irimia M."/>
            <person name="Maruyama S."/>
            <person name="Arias M.C."/>
            <person name="Ball S.G."/>
            <person name="Gile G.H."/>
            <person name="Hirakawa Y."/>
            <person name="Hopkins J.F."/>
            <person name="Kuo A."/>
            <person name="Rensing S.A."/>
            <person name="Schmutz J."/>
            <person name="Symeonidi A."/>
            <person name="Elias M."/>
            <person name="Eveleigh R.J."/>
            <person name="Herman E.K."/>
            <person name="Klute M.J."/>
            <person name="Nakayama T."/>
            <person name="Obornik M."/>
            <person name="Reyes-Prieto A."/>
            <person name="Armbrust E.V."/>
            <person name="Aves S.J."/>
            <person name="Beiko R.G."/>
            <person name="Coutinho P."/>
            <person name="Dacks J.B."/>
            <person name="Durnford D.G."/>
            <person name="Fast N.M."/>
            <person name="Green B.R."/>
            <person name="Grisdale C.J."/>
            <person name="Hempel F."/>
            <person name="Henrissat B."/>
            <person name="Hoppner M.P."/>
            <person name="Ishida K."/>
            <person name="Kim E."/>
            <person name="Koreny L."/>
            <person name="Kroth P.G."/>
            <person name="Liu Y."/>
            <person name="Malik S.B."/>
            <person name="Maier U.G."/>
            <person name="McRose D."/>
            <person name="Mock T."/>
            <person name="Neilson J.A."/>
            <person name="Onodera N.T."/>
            <person name="Poole A.M."/>
            <person name="Pritham E.J."/>
            <person name="Richards T.A."/>
            <person name="Rocap G."/>
            <person name="Roy S.W."/>
            <person name="Sarai C."/>
            <person name="Schaack S."/>
            <person name="Shirato S."/>
            <person name="Slamovits C.H."/>
            <person name="Spencer D.F."/>
            <person name="Suzuki S."/>
            <person name="Worden A.Z."/>
            <person name="Zauner S."/>
            <person name="Barry K."/>
            <person name="Bell C."/>
            <person name="Bharti A.K."/>
            <person name="Crow J.A."/>
            <person name="Grimwood J."/>
            <person name="Kramer R."/>
            <person name="Lindquist E."/>
            <person name="Lucas S."/>
            <person name="Salamov A."/>
            <person name="McFadden G.I."/>
            <person name="Lane C.E."/>
            <person name="Keeling P.J."/>
            <person name="Gray M.W."/>
            <person name="Grigoriev I.V."/>
            <person name="Archibald J.M."/>
        </authorList>
    </citation>
    <scope>NUCLEOTIDE SEQUENCE</scope>
    <source>
        <strain evidence="1 3">CCMP2712</strain>
    </source>
</reference>
<proteinExistence type="predicted"/>
<gene>
    <name evidence="1" type="ORF">GUITHDRAFT_151150</name>
</gene>
<feature type="non-terminal residue" evidence="1">
    <location>
        <position position="219"/>
    </location>
</feature>
<sequence length="219" mass="25582">MEKDRAEGMLECDVVLNLFTTFIDNGDNRKIGAQENVLRAYQRLRKHGVMPWLFTTSEKWTKKAMEHDVMVVSDIATNRHGTPLLGHMYETVRNITEKHCTPYPRYVFDSYTNGDIVFTKGLADTLSEVRRVWGHEISQGRRKGVMVIGKRTNVDYFDTQLKSDAEVEEFSKKGHLFQNDAIDYFAYLRGTVDWNRMPKFAVGRRAYDNWLVDNMFHKD</sequence>
<dbReference type="RefSeq" id="XP_005837408.1">
    <property type="nucleotide sequence ID" value="XM_005837351.1"/>
</dbReference>
<organism evidence="1">
    <name type="scientific">Guillardia theta (strain CCMP2712)</name>
    <name type="common">Cryptophyte</name>
    <dbReference type="NCBI Taxonomy" id="905079"/>
    <lineage>
        <taxon>Eukaryota</taxon>
        <taxon>Cryptophyceae</taxon>
        <taxon>Pyrenomonadales</taxon>
        <taxon>Geminigeraceae</taxon>
        <taxon>Guillardia</taxon>
    </lineage>
</organism>
<dbReference type="AlphaFoldDB" id="L1JQR4"/>
<dbReference type="Proteomes" id="UP000011087">
    <property type="component" value="Unassembled WGS sequence"/>
</dbReference>